<proteinExistence type="predicted"/>
<evidence type="ECO:0000313" key="2">
    <source>
        <dbReference type="Proteomes" id="UP000234254"/>
    </source>
</evidence>
<name>A0A2I1DAV5_ASPC2</name>
<organism evidence="1 2">
    <name type="scientific">Aspergillus campestris (strain IBT 28561)</name>
    <dbReference type="NCBI Taxonomy" id="1392248"/>
    <lineage>
        <taxon>Eukaryota</taxon>
        <taxon>Fungi</taxon>
        <taxon>Dikarya</taxon>
        <taxon>Ascomycota</taxon>
        <taxon>Pezizomycotina</taxon>
        <taxon>Eurotiomycetes</taxon>
        <taxon>Eurotiomycetidae</taxon>
        <taxon>Eurotiales</taxon>
        <taxon>Aspergillaceae</taxon>
        <taxon>Aspergillus</taxon>
        <taxon>Aspergillus subgen. Circumdati</taxon>
    </lineage>
</organism>
<evidence type="ECO:0000313" key="1">
    <source>
        <dbReference type="EMBL" id="PKY06998.1"/>
    </source>
</evidence>
<dbReference type="EMBL" id="MSFM01000002">
    <property type="protein sequence ID" value="PKY06998.1"/>
    <property type="molecule type" value="Genomic_DNA"/>
</dbReference>
<gene>
    <name evidence="1" type="ORF">P168DRAFT_302012</name>
</gene>
<dbReference type="OrthoDB" id="10574778at2759"/>
<keyword evidence="2" id="KW-1185">Reference proteome</keyword>
<dbReference type="Proteomes" id="UP000234254">
    <property type="component" value="Unassembled WGS sequence"/>
</dbReference>
<reference evidence="1" key="1">
    <citation type="submission" date="2016-12" db="EMBL/GenBank/DDBJ databases">
        <title>The genomes of Aspergillus section Nigri reveals drivers in fungal speciation.</title>
        <authorList>
            <consortium name="DOE Joint Genome Institute"/>
            <person name="Vesth T.C."/>
            <person name="Nybo J."/>
            <person name="Theobald S."/>
            <person name="Brandl J."/>
            <person name="Frisvad J.C."/>
            <person name="Nielsen K.F."/>
            <person name="Lyhne E.K."/>
            <person name="Kogle M.E."/>
            <person name="Kuo A."/>
            <person name="Riley R."/>
            <person name="Clum A."/>
            <person name="Nolan M."/>
            <person name="Lipzen A."/>
            <person name="Salamov A."/>
            <person name="Henrissat B."/>
            <person name="Wiebenga A."/>
            <person name="De vries R.P."/>
            <person name="Grigoriev I.V."/>
            <person name="Mortensen U.H."/>
            <person name="Andersen M.R."/>
            <person name="Baker S.E."/>
        </authorList>
    </citation>
    <scope>NUCLEOTIDE SEQUENCE</scope>
    <source>
        <strain evidence="1">IBT 28561</strain>
    </source>
</reference>
<dbReference type="RefSeq" id="XP_024695592.1">
    <property type="nucleotide sequence ID" value="XM_024838607.1"/>
</dbReference>
<accession>A0A2I1DAV5</accession>
<protein>
    <submittedName>
        <fullName evidence="1">Uncharacterized protein</fullName>
    </submittedName>
</protein>
<comment type="caution">
    <text evidence="1">The sequence shown here is derived from an EMBL/GenBank/DDBJ whole genome shotgun (WGS) entry which is preliminary data.</text>
</comment>
<sequence length="152" mass="16459">MYASPPLAASFVYSQSPVGSLHPMSLSLSVDLLSISPGTAFFKSICQAPRAGPMTDTSHPTPRTGFLESYHTRALFEQLHRGQPSWLKTPKATSTQQSGRYFIGNTPYVNHPRKKHHSCAVTSPVARQSLLAKNKCSATASGTNIRCTTPRG</sequence>
<dbReference type="GeneID" id="36546131"/>
<dbReference type="VEuPathDB" id="FungiDB:P168DRAFT_302012"/>
<dbReference type="AlphaFoldDB" id="A0A2I1DAV5"/>